<keyword evidence="2" id="KW-1185">Reference proteome</keyword>
<name>A0A4Y2E586_ARAVE</name>
<organism evidence="1 2">
    <name type="scientific">Araneus ventricosus</name>
    <name type="common">Orbweaver spider</name>
    <name type="synonym">Epeira ventricosa</name>
    <dbReference type="NCBI Taxonomy" id="182803"/>
    <lineage>
        <taxon>Eukaryota</taxon>
        <taxon>Metazoa</taxon>
        <taxon>Ecdysozoa</taxon>
        <taxon>Arthropoda</taxon>
        <taxon>Chelicerata</taxon>
        <taxon>Arachnida</taxon>
        <taxon>Araneae</taxon>
        <taxon>Araneomorphae</taxon>
        <taxon>Entelegynae</taxon>
        <taxon>Araneoidea</taxon>
        <taxon>Araneidae</taxon>
        <taxon>Araneus</taxon>
    </lineage>
</organism>
<comment type="caution">
    <text evidence="1">The sequence shown here is derived from an EMBL/GenBank/DDBJ whole genome shotgun (WGS) entry which is preliminary data.</text>
</comment>
<proteinExistence type="predicted"/>
<dbReference type="AlphaFoldDB" id="A0A4Y2E586"/>
<evidence type="ECO:0000313" key="1">
    <source>
        <dbReference type="EMBL" id="GBM23476.1"/>
    </source>
</evidence>
<dbReference type="EMBL" id="BGPR01000498">
    <property type="protein sequence ID" value="GBM23476.1"/>
    <property type="molecule type" value="Genomic_DNA"/>
</dbReference>
<dbReference type="Proteomes" id="UP000499080">
    <property type="component" value="Unassembled WGS sequence"/>
</dbReference>
<protein>
    <submittedName>
        <fullName evidence="1">Uncharacterized protein</fullName>
    </submittedName>
</protein>
<evidence type="ECO:0000313" key="2">
    <source>
        <dbReference type="Proteomes" id="UP000499080"/>
    </source>
</evidence>
<sequence>MLLNKDRWVRLRKAFSALCPTRLLEVVLEDIVSFGIRTVVAFPRRVHNLQHTIGNALKSPSFDSLAFDVRHLPVFHRNGRFTPTVFAQKRVFAFPRREVSHISDKEATDCGNRA</sequence>
<gene>
    <name evidence="1" type="ORF">AVEN_181588_1</name>
</gene>
<reference evidence="1 2" key="1">
    <citation type="journal article" date="2019" name="Sci. Rep.">
        <title>Orb-weaving spider Araneus ventricosus genome elucidates the spidroin gene catalogue.</title>
        <authorList>
            <person name="Kono N."/>
            <person name="Nakamura H."/>
            <person name="Ohtoshi R."/>
            <person name="Moran D.A.P."/>
            <person name="Shinohara A."/>
            <person name="Yoshida Y."/>
            <person name="Fujiwara M."/>
            <person name="Mori M."/>
            <person name="Tomita M."/>
            <person name="Arakawa K."/>
        </authorList>
    </citation>
    <scope>NUCLEOTIDE SEQUENCE [LARGE SCALE GENOMIC DNA]</scope>
</reference>
<accession>A0A4Y2E586</accession>